<evidence type="ECO:0000313" key="2">
    <source>
        <dbReference type="Proteomes" id="UP001518989"/>
    </source>
</evidence>
<dbReference type="RefSeq" id="WP_207419985.1">
    <property type="nucleotide sequence ID" value="NZ_CP061180.1"/>
</dbReference>
<accession>A0ABS3KWH6</accession>
<reference evidence="1 2" key="1">
    <citation type="submission" date="2020-09" db="EMBL/GenBank/DDBJ databases">
        <title>Roseomonas.</title>
        <authorList>
            <person name="Zhu W."/>
        </authorList>
    </citation>
    <scope>NUCLEOTIDE SEQUENCE [LARGE SCALE GENOMIC DNA]</scope>
    <source>
        <strain evidence="1 2">573</strain>
    </source>
</reference>
<sequence length="133" mass="15114">MQENTIDQRMVHISAKEILRIGQSSQGFHMPITDKSGLNLCVHMDHQQAHKLFVDLQMTIISWISQKGPQIVEMPKALTSIDVHEFNVGTSNSSDKIVVKAYNKVQESIDIVIDRIGANRLAEELRSRTEEFK</sequence>
<evidence type="ECO:0000313" key="1">
    <source>
        <dbReference type="EMBL" id="MBO1081799.1"/>
    </source>
</evidence>
<gene>
    <name evidence="1" type="ORF">IAI61_22475</name>
</gene>
<comment type="caution">
    <text evidence="1">The sequence shown here is derived from an EMBL/GenBank/DDBJ whole genome shotgun (WGS) entry which is preliminary data.</text>
</comment>
<proteinExistence type="predicted"/>
<name>A0ABS3KWH6_9PROT</name>
<keyword evidence="2" id="KW-1185">Reference proteome</keyword>
<dbReference type="Proteomes" id="UP001518989">
    <property type="component" value="Unassembled WGS sequence"/>
</dbReference>
<organism evidence="1 2">
    <name type="scientific">Roseomonas haemaphysalidis</name>
    <dbReference type="NCBI Taxonomy" id="2768162"/>
    <lineage>
        <taxon>Bacteria</taxon>
        <taxon>Pseudomonadati</taxon>
        <taxon>Pseudomonadota</taxon>
        <taxon>Alphaproteobacteria</taxon>
        <taxon>Acetobacterales</taxon>
        <taxon>Roseomonadaceae</taxon>
        <taxon>Roseomonas</taxon>
    </lineage>
</organism>
<protein>
    <submittedName>
        <fullName evidence="1">Uncharacterized protein</fullName>
    </submittedName>
</protein>
<dbReference type="EMBL" id="JACTNG010000021">
    <property type="protein sequence ID" value="MBO1081799.1"/>
    <property type="molecule type" value="Genomic_DNA"/>
</dbReference>